<evidence type="ECO:0000259" key="8">
    <source>
        <dbReference type="Pfam" id="PF00662"/>
    </source>
</evidence>
<dbReference type="InterPro" id="IPR003945">
    <property type="entry name" value="NU5C-like"/>
</dbReference>
<name>A0A7C2JWX0_9PLAN</name>
<feature type="transmembrane region" description="Helical" evidence="6">
    <location>
        <begin position="156"/>
        <end position="174"/>
    </location>
</feature>
<protein>
    <submittedName>
        <fullName evidence="9">Oxidoreductase</fullName>
    </submittedName>
</protein>
<comment type="subcellular location">
    <subcellularLocation>
        <location evidence="1">Endomembrane system</location>
        <topology evidence="1">Multi-pass membrane protein</topology>
    </subcellularLocation>
    <subcellularLocation>
        <location evidence="5">Membrane</location>
        <topology evidence="5">Multi-pass membrane protein</topology>
    </subcellularLocation>
</comment>
<dbReference type="PRINTS" id="PR01434">
    <property type="entry name" value="NADHDHGNASE5"/>
</dbReference>
<organism evidence="9">
    <name type="scientific">Schlesneria paludicola</name>
    <dbReference type="NCBI Taxonomy" id="360056"/>
    <lineage>
        <taxon>Bacteria</taxon>
        <taxon>Pseudomonadati</taxon>
        <taxon>Planctomycetota</taxon>
        <taxon>Planctomycetia</taxon>
        <taxon>Planctomycetales</taxon>
        <taxon>Planctomycetaceae</taxon>
        <taxon>Schlesneria</taxon>
    </lineage>
</organism>
<evidence type="ECO:0000256" key="5">
    <source>
        <dbReference type="RuleBase" id="RU000320"/>
    </source>
</evidence>
<feature type="transmembrane region" description="Helical" evidence="6">
    <location>
        <begin position="43"/>
        <end position="65"/>
    </location>
</feature>
<feature type="transmembrane region" description="Helical" evidence="6">
    <location>
        <begin position="270"/>
        <end position="288"/>
    </location>
</feature>
<feature type="transmembrane region" description="Helical" evidence="6">
    <location>
        <begin position="6"/>
        <end position="31"/>
    </location>
</feature>
<keyword evidence="3 6" id="KW-1133">Transmembrane helix</keyword>
<dbReference type="GO" id="GO:0012505">
    <property type="term" value="C:endomembrane system"/>
    <property type="evidence" value="ECO:0007669"/>
    <property type="project" value="UniProtKB-SubCell"/>
</dbReference>
<evidence type="ECO:0000256" key="6">
    <source>
        <dbReference type="SAM" id="Phobius"/>
    </source>
</evidence>
<comment type="caution">
    <text evidence="9">The sequence shown here is derived from an EMBL/GenBank/DDBJ whole genome shotgun (WGS) entry which is preliminary data.</text>
</comment>
<feature type="transmembrane region" description="Helical" evidence="6">
    <location>
        <begin position="234"/>
        <end position="258"/>
    </location>
</feature>
<evidence type="ECO:0000313" key="9">
    <source>
        <dbReference type="EMBL" id="HEN14386.1"/>
    </source>
</evidence>
<dbReference type="Pfam" id="PF00662">
    <property type="entry name" value="Proton_antipo_N"/>
    <property type="match status" value="1"/>
</dbReference>
<dbReference type="GO" id="GO:0042773">
    <property type="term" value="P:ATP synthesis coupled electron transport"/>
    <property type="evidence" value="ECO:0007669"/>
    <property type="project" value="InterPro"/>
</dbReference>
<dbReference type="InterPro" id="IPR001750">
    <property type="entry name" value="ND/Mrp_TM"/>
</dbReference>
<dbReference type="GO" id="GO:0008137">
    <property type="term" value="F:NADH dehydrogenase (ubiquinone) activity"/>
    <property type="evidence" value="ECO:0007669"/>
    <property type="project" value="InterPro"/>
</dbReference>
<feature type="domain" description="NADH-Ubiquinone oxidoreductase (complex I) chain 5 N-terminal" evidence="8">
    <location>
        <begin position="90"/>
        <end position="133"/>
    </location>
</feature>
<sequence length="476" mass="52019">MASQSIFYGLALIVVGAPMLLVAVLGISSLVDRRLNEDTISRSMLATTWIGLVASLAILAVMLVVDTRRVAVPFGNWVAIADSQHHVHYHMFLKVEFDRLSIPFLILSFLLCGTIGSFAGKYMHREPGFNRFYMLYAIFLLGMVTTSIAGTIETLFTGWELVGLSSALLVAFFHERPAPVRNGLRVWTVYRISDAALLMAAVALHHLKGEGNFDVFLGDAPWPEGHTLLTSSQAFWVGMLLLAAAAGKSALVPFSGWLPRAMEGPTPSSAVFYGALSVHLGAFLLLRVSPLLEASPALCIVVLLIGLATALVGTLSARVQTDIKSALSFASLTQVGIIVAEIGGLRLLPGHSPEWVSYVPLVHILGHGCLRTLQFVRAPSLLLDYKELENAIGGRLSTAQASGPRRLSDGLWLWLYRFAFDRGYLDVLLDRCAAAVRSALRRCDAWEHRWISFLSGEELRRSEQVDHMAAPIEELT</sequence>
<dbReference type="Pfam" id="PF00361">
    <property type="entry name" value="Proton_antipo_M"/>
    <property type="match status" value="1"/>
</dbReference>
<dbReference type="GO" id="GO:0003954">
    <property type="term" value="F:NADH dehydrogenase activity"/>
    <property type="evidence" value="ECO:0007669"/>
    <property type="project" value="TreeGrafter"/>
</dbReference>
<dbReference type="PANTHER" id="PTHR42829:SF2">
    <property type="entry name" value="NADH-UBIQUINONE OXIDOREDUCTASE CHAIN 5"/>
    <property type="match status" value="1"/>
</dbReference>
<feature type="transmembrane region" description="Helical" evidence="6">
    <location>
        <begin position="100"/>
        <end position="120"/>
    </location>
</feature>
<feature type="transmembrane region" description="Helical" evidence="6">
    <location>
        <begin position="294"/>
        <end position="315"/>
    </location>
</feature>
<feature type="transmembrane region" description="Helical" evidence="6">
    <location>
        <begin position="132"/>
        <end position="150"/>
    </location>
</feature>
<dbReference type="GO" id="GO:0016020">
    <property type="term" value="C:membrane"/>
    <property type="evidence" value="ECO:0007669"/>
    <property type="project" value="UniProtKB-SubCell"/>
</dbReference>
<accession>A0A7C2JWX0</accession>
<dbReference type="AlphaFoldDB" id="A0A7C2JWX0"/>
<evidence type="ECO:0000256" key="4">
    <source>
        <dbReference type="ARBA" id="ARBA00023136"/>
    </source>
</evidence>
<keyword evidence="4 6" id="KW-0472">Membrane</keyword>
<proteinExistence type="predicted"/>
<evidence type="ECO:0000256" key="3">
    <source>
        <dbReference type="ARBA" id="ARBA00022989"/>
    </source>
</evidence>
<gene>
    <name evidence="9" type="ORF">ENQ76_02815</name>
</gene>
<dbReference type="PANTHER" id="PTHR42829">
    <property type="entry name" value="NADH-UBIQUINONE OXIDOREDUCTASE CHAIN 5"/>
    <property type="match status" value="1"/>
</dbReference>
<dbReference type="InterPro" id="IPR001516">
    <property type="entry name" value="Proton_antipo_N"/>
</dbReference>
<evidence type="ECO:0000256" key="1">
    <source>
        <dbReference type="ARBA" id="ARBA00004127"/>
    </source>
</evidence>
<feature type="transmembrane region" description="Helical" evidence="6">
    <location>
        <begin position="186"/>
        <end position="207"/>
    </location>
</feature>
<evidence type="ECO:0000256" key="2">
    <source>
        <dbReference type="ARBA" id="ARBA00022692"/>
    </source>
</evidence>
<feature type="domain" description="NADH:quinone oxidoreductase/Mrp antiporter transmembrane" evidence="7">
    <location>
        <begin position="154"/>
        <end position="342"/>
    </location>
</feature>
<evidence type="ECO:0000259" key="7">
    <source>
        <dbReference type="Pfam" id="PF00361"/>
    </source>
</evidence>
<dbReference type="EMBL" id="DSOK01000089">
    <property type="protein sequence ID" value="HEN14386.1"/>
    <property type="molecule type" value="Genomic_DNA"/>
</dbReference>
<keyword evidence="2 5" id="KW-0812">Transmembrane</keyword>
<reference evidence="9" key="1">
    <citation type="journal article" date="2020" name="mSystems">
        <title>Genome- and Community-Level Interaction Insights into Carbon Utilization and Element Cycling Functions of Hydrothermarchaeota in Hydrothermal Sediment.</title>
        <authorList>
            <person name="Zhou Z."/>
            <person name="Liu Y."/>
            <person name="Xu W."/>
            <person name="Pan J."/>
            <person name="Luo Z.H."/>
            <person name="Li M."/>
        </authorList>
    </citation>
    <scope>NUCLEOTIDE SEQUENCE [LARGE SCALE GENOMIC DNA]</scope>
    <source>
        <strain evidence="9">SpSt-339</strain>
    </source>
</reference>
<dbReference type="GO" id="GO:0015990">
    <property type="term" value="P:electron transport coupled proton transport"/>
    <property type="evidence" value="ECO:0007669"/>
    <property type="project" value="TreeGrafter"/>
</dbReference>